<keyword evidence="2" id="KW-1185">Reference proteome</keyword>
<dbReference type="PANTHER" id="PTHR35043:SF8">
    <property type="entry name" value="DUF4220 DOMAIN-CONTAINING PROTEIN"/>
    <property type="match status" value="1"/>
</dbReference>
<sequence>MNTTSIVGWVPEPQGRGTIGLIWSCLVTIFLCTWNVVHPNLPAETDKAWKTLWRRSRYLMVVLVVPEWFCVVAAQDFLNARAVQRESPGWTLAKCHYLLMGGFAVKANGRVIHLSPKKLMKLFHADVLPWPDTTEAEILDRSKADWVLKSLALVQAIWFALQVAGRAAQQLSTTTLELFTLGIISCSFVTYAAWWAKPFDVRKPTVLESKKPLLETREPVSRLGFRYDLEMLNSELPFILGVGGALTLGALHLVGWQFHFPTETERWLWRGSSIACVAIPLMVYAFDRIFGERADWPGYILAGLYILCRLYMMVEMFAGLRAVPADVYKVPQWSQYIPSIG</sequence>
<dbReference type="OrthoDB" id="3061561at2759"/>
<proteinExistence type="predicted"/>
<organism evidence="1 2">
    <name type="scientific">Didymella rabiei</name>
    <name type="common">Chickpea ascochyta blight fungus</name>
    <name type="synonym">Mycosphaerella rabiei</name>
    <dbReference type="NCBI Taxonomy" id="5454"/>
    <lineage>
        <taxon>Eukaryota</taxon>
        <taxon>Fungi</taxon>
        <taxon>Dikarya</taxon>
        <taxon>Ascomycota</taxon>
        <taxon>Pezizomycotina</taxon>
        <taxon>Dothideomycetes</taxon>
        <taxon>Pleosporomycetidae</taxon>
        <taxon>Pleosporales</taxon>
        <taxon>Pleosporineae</taxon>
        <taxon>Didymellaceae</taxon>
        <taxon>Ascochyta</taxon>
    </lineage>
</organism>
<protein>
    <submittedName>
        <fullName evidence="1">Uncharacterized protein</fullName>
    </submittedName>
</protein>
<comment type="caution">
    <text evidence="1">The sequence shown here is derived from an EMBL/GenBank/DDBJ whole genome shotgun (WGS) entry which is preliminary data.</text>
</comment>
<reference evidence="1 2" key="1">
    <citation type="journal article" date="2016" name="Sci. Rep.">
        <title>Draft genome sequencing and secretome analysis of fungal phytopathogen Ascochyta rabiei provides insight into the necrotrophic effector repertoire.</title>
        <authorList>
            <person name="Verma S."/>
            <person name="Gazara R.K."/>
            <person name="Nizam S."/>
            <person name="Parween S."/>
            <person name="Chattopadhyay D."/>
            <person name="Verma P.K."/>
        </authorList>
    </citation>
    <scope>NUCLEOTIDE SEQUENCE [LARGE SCALE GENOMIC DNA]</scope>
    <source>
        <strain evidence="1 2">ArDII</strain>
    </source>
</reference>
<evidence type="ECO:0000313" key="1">
    <source>
        <dbReference type="EMBL" id="KZM21840.1"/>
    </source>
</evidence>
<dbReference type="AlphaFoldDB" id="A0A163BLR0"/>
<gene>
    <name evidence="1" type="ORF">ST47_g7017</name>
</gene>
<dbReference type="EMBL" id="JYNV01000237">
    <property type="protein sequence ID" value="KZM21840.1"/>
    <property type="molecule type" value="Genomic_DNA"/>
</dbReference>
<evidence type="ECO:0000313" key="2">
    <source>
        <dbReference type="Proteomes" id="UP000076837"/>
    </source>
</evidence>
<dbReference type="Proteomes" id="UP000076837">
    <property type="component" value="Unassembled WGS sequence"/>
</dbReference>
<dbReference type="PANTHER" id="PTHR35043">
    <property type="entry name" value="TRANSCRIPTION FACTOR DOMAIN-CONTAINING PROTEIN"/>
    <property type="match status" value="1"/>
</dbReference>
<accession>A0A163BLR0</accession>
<name>A0A163BLR0_DIDRA</name>